<dbReference type="InterPro" id="IPR022198">
    <property type="entry name" value="DUF3723"/>
</dbReference>
<feature type="compositionally biased region" description="Basic and acidic residues" evidence="1">
    <location>
        <begin position="489"/>
        <end position="543"/>
    </location>
</feature>
<sequence>MQRSDFLKRERKLAAERSSNKQELKTALKVSRIPLHKLLEGPDPDKGYLKVKFPTGFRLQCLRGRSRAKAVKKTTLIEEYLTEKDPDDGEFYCKIRQYQGYKGPAYPFLEKRWMARLKTGMKLSVIHKMYSYNIRNLCLNYLGLIRFVFAEELCKNDPHMMRRVNTNTVKAKDREKLYTKLLRGEIFGEFNERERELIWNKLLSISTNRLIPSLFTFFEDLSYLEGPLKSMRRLVQPSPRETLNSALLRIYEGTSQEPSYVKIQESDSTIALVPGPEADRADLGIRQMWMLAMRDWVDIPPQRKKADSILRENPTYRESPKVLYELATLAFQSGFCSTSPEDTIARNALLKARPSEGFAYADFDSCKSLICSCFQTATEISTEDIISTAELDNVVKSPTRWGKPSATERKQTKPLLFTDRLHCKENLDEVTPYFVRKSVYLAFFEMPEFDHVNIGLRRRSRLGSGQVQGENGQIRNQEQIRAMERQLEDRRRELQEKQEKLEAEKGRKMKELKELRKRAEEENKRLNEEIKQKTKQAAEKQKQLQDQLNIKEGTR</sequence>
<reference evidence="3" key="1">
    <citation type="journal article" date="2023" name="Mol. Phylogenet. Evol.">
        <title>Genome-scale phylogeny and comparative genomics of the fungal order Sordariales.</title>
        <authorList>
            <person name="Hensen N."/>
            <person name="Bonometti L."/>
            <person name="Westerberg I."/>
            <person name="Brannstrom I.O."/>
            <person name="Guillou S."/>
            <person name="Cros-Aarteil S."/>
            <person name="Calhoun S."/>
            <person name="Haridas S."/>
            <person name="Kuo A."/>
            <person name="Mondo S."/>
            <person name="Pangilinan J."/>
            <person name="Riley R."/>
            <person name="LaButti K."/>
            <person name="Andreopoulos B."/>
            <person name="Lipzen A."/>
            <person name="Chen C."/>
            <person name="Yan M."/>
            <person name="Daum C."/>
            <person name="Ng V."/>
            <person name="Clum A."/>
            <person name="Steindorff A."/>
            <person name="Ohm R.A."/>
            <person name="Martin F."/>
            <person name="Silar P."/>
            <person name="Natvig D.O."/>
            <person name="Lalanne C."/>
            <person name="Gautier V."/>
            <person name="Ament-Velasquez S.L."/>
            <person name="Kruys A."/>
            <person name="Hutchinson M.I."/>
            <person name="Powell A.J."/>
            <person name="Barry K."/>
            <person name="Miller A.N."/>
            <person name="Grigoriev I.V."/>
            <person name="Debuchy R."/>
            <person name="Gladieux P."/>
            <person name="Hiltunen Thoren M."/>
            <person name="Johannesson H."/>
        </authorList>
    </citation>
    <scope>NUCLEOTIDE SEQUENCE [LARGE SCALE GENOMIC DNA]</scope>
    <source>
        <strain evidence="3">CBS 340.73</strain>
    </source>
</reference>
<dbReference type="Pfam" id="PF12520">
    <property type="entry name" value="DUF3723"/>
    <property type="match status" value="2"/>
</dbReference>
<protein>
    <submittedName>
        <fullName evidence="2">Uncharacterized protein</fullName>
    </submittedName>
</protein>
<dbReference type="AlphaFoldDB" id="A0AAN6MYC1"/>
<gene>
    <name evidence="2" type="ORF">QBC46DRAFT_367351</name>
</gene>
<feature type="region of interest" description="Disordered" evidence="1">
    <location>
        <begin position="489"/>
        <end position="555"/>
    </location>
</feature>
<evidence type="ECO:0000313" key="3">
    <source>
        <dbReference type="Proteomes" id="UP001303473"/>
    </source>
</evidence>
<name>A0AAN6MYC1_9PEZI</name>
<accession>A0AAN6MYC1</accession>
<dbReference type="EMBL" id="MU853908">
    <property type="protein sequence ID" value="KAK3935776.1"/>
    <property type="molecule type" value="Genomic_DNA"/>
</dbReference>
<feature type="region of interest" description="Disordered" evidence="1">
    <location>
        <begin position="1"/>
        <end position="20"/>
    </location>
</feature>
<dbReference type="Proteomes" id="UP001303473">
    <property type="component" value="Unassembled WGS sequence"/>
</dbReference>
<organism evidence="2 3">
    <name type="scientific">Diplogelasinospora grovesii</name>
    <dbReference type="NCBI Taxonomy" id="303347"/>
    <lineage>
        <taxon>Eukaryota</taxon>
        <taxon>Fungi</taxon>
        <taxon>Dikarya</taxon>
        <taxon>Ascomycota</taxon>
        <taxon>Pezizomycotina</taxon>
        <taxon>Sordariomycetes</taxon>
        <taxon>Sordariomycetidae</taxon>
        <taxon>Sordariales</taxon>
        <taxon>Diplogelasinosporaceae</taxon>
        <taxon>Diplogelasinospora</taxon>
    </lineage>
</organism>
<evidence type="ECO:0000313" key="2">
    <source>
        <dbReference type="EMBL" id="KAK3935776.1"/>
    </source>
</evidence>
<keyword evidence="3" id="KW-1185">Reference proteome</keyword>
<proteinExistence type="predicted"/>
<evidence type="ECO:0000256" key="1">
    <source>
        <dbReference type="SAM" id="MobiDB-lite"/>
    </source>
</evidence>
<comment type="caution">
    <text evidence="2">The sequence shown here is derived from an EMBL/GenBank/DDBJ whole genome shotgun (WGS) entry which is preliminary data.</text>
</comment>